<evidence type="ECO:0000256" key="2">
    <source>
        <dbReference type="ARBA" id="ARBA00022676"/>
    </source>
</evidence>
<evidence type="ECO:0000259" key="8">
    <source>
        <dbReference type="Pfam" id="PF23452"/>
    </source>
</evidence>
<keyword evidence="10" id="KW-1185">Reference proteome</keyword>
<protein>
    <recommendedName>
        <fullName evidence="8">Hydroxyproline O-arabinosyltransferase-like domain-containing protein</fullName>
    </recommendedName>
</protein>
<keyword evidence="2" id="KW-0328">Glycosyltransferase</keyword>
<evidence type="ECO:0000256" key="4">
    <source>
        <dbReference type="ARBA" id="ARBA00022692"/>
    </source>
</evidence>
<dbReference type="GO" id="GO:0016020">
    <property type="term" value="C:membrane"/>
    <property type="evidence" value="ECO:0007669"/>
    <property type="project" value="UniProtKB-SubCell"/>
</dbReference>
<keyword evidence="5" id="KW-1133">Transmembrane helix</keyword>
<evidence type="ECO:0000256" key="6">
    <source>
        <dbReference type="ARBA" id="ARBA00023136"/>
    </source>
</evidence>
<evidence type="ECO:0000256" key="3">
    <source>
        <dbReference type="ARBA" id="ARBA00022679"/>
    </source>
</evidence>
<keyword evidence="4" id="KW-0812">Transmembrane</keyword>
<keyword evidence="3" id="KW-0808">Transferase</keyword>
<proteinExistence type="predicted"/>
<dbReference type="EMBL" id="KQ965777">
    <property type="protein sequence ID" value="KXS13516.1"/>
    <property type="molecule type" value="Genomic_DNA"/>
</dbReference>
<gene>
    <name evidence="9" type="ORF">M427DRAFT_146532</name>
</gene>
<name>A0A139A9R7_GONPJ</name>
<dbReference type="InterPro" id="IPR056508">
    <property type="entry name" value="HPAT-like"/>
</dbReference>
<dbReference type="GO" id="GO:0016757">
    <property type="term" value="F:glycosyltransferase activity"/>
    <property type="evidence" value="ECO:0007669"/>
    <property type="project" value="UniProtKB-KW"/>
</dbReference>
<comment type="subcellular location">
    <subcellularLocation>
        <location evidence="1">Membrane</location>
        <topology evidence="1">Single-pass membrane protein</topology>
    </subcellularLocation>
</comment>
<dbReference type="PANTHER" id="PTHR31485:SF7">
    <property type="entry name" value="PEPTIDYL SERINE ALPHA-GALACTOSYLTRANSFERASE"/>
    <property type="match status" value="1"/>
</dbReference>
<dbReference type="InterPro" id="IPR044845">
    <property type="entry name" value="HPAT/SRGT1-like"/>
</dbReference>
<accession>A0A139A9R7</accession>
<dbReference type="OrthoDB" id="2016014at2759"/>
<evidence type="ECO:0000256" key="7">
    <source>
        <dbReference type="SAM" id="MobiDB-lite"/>
    </source>
</evidence>
<dbReference type="AlphaFoldDB" id="A0A139A9R7"/>
<feature type="region of interest" description="Disordered" evidence="7">
    <location>
        <begin position="483"/>
        <end position="503"/>
    </location>
</feature>
<evidence type="ECO:0000256" key="1">
    <source>
        <dbReference type="ARBA" id="ARBA00004167"/>
    </source>
</evidence>
<evidence type="ECO:0000313" key="9">
    <source>
        <dbReference type="EMBL" id="KXS13516.1"/>
    </source>
</evidence>
<dbReference type="STRING" id="1344416.A0A139A9R7"/>
<organism evidence="9 10">
    <name type="scientific">Gonapodya prolifera (strain JEL478)</name>
    <name type="common">Monoblepharis prolifera</name>
    <dbReference type="NCBI Taxonomy" id="1344416"/>
    <lineage>
        <taxon>Eukaryota</taxon>
        <taxon>Fungi</taxon>
        <taxon>Fungi incertae sedis</taxon>
        <taxon>Chytridiomycota</taxon>
        <taxon>Chytridiomycota incertae sedis</taxon>
        <taxon>Monoblepharidomycetes</taxon>
        <taxon>Monoblepharidales</taxon>
        <taxon>Gonapodyaceae</taxon>
        <taxon>Gonapodya</taxon>
    </lineage>
</organism>
<evidence type="ECO:0000313" key="10">
    <source>
        <dbReference type="Proteomes" id="UP000070544"/>
    </source>
</evidence>
<keyword evidence="6" id="KW-0472">Membrane</keyword>
<sequence>MSPAGSADDHIRDFRSPGFAKWSMASSQYFRIHLNAIVTILLAQVAFSADYSFQVYQPTSKFASFGGVDVPLQHYSEDGTARLRAHIESLPPRSVHVVPFDDGSPRLAWQSRLVYYTYLKARGMPGGEHLTGFTRIEHNEHWSGRDLAHCEVPTFLAQSHCSDWYNCEYPPRDRPHGLVQWLRAIREKPERLQGRYILLLDADMVISSPFVIPEDLSESEGYTAEFSYMDATQDWISSNIRKHLGNLGLDEEAVEHEITVESKTWPRCGGAPTAFQFFEWERIANLWDWHVARMRDDEEVAHWTSEMWGFVLAVAQLRYPIRVVSYDHLMVAPPHCWEGLGWDGPDPAIYHFSYATVLTPTSNSSRTDREDRKSVWTWRKDYPTEEYLYIIPALDPPFPPDNIHPNSSNISTIYFDSHHNNTISIRDHQQLSWFARMLVAAREALGDLRTKFGWVLEDGKPSSIDHQDCIPWDTALEDYVAPSDAKEQVETKATTNSIEHEEL</sequence>
<dbReference type="Proteomes" id="UP000070544">
    <property type="component" value="Unassembled WGS sequence"/>
</dbReference>
<dbReference type="Pfam" id="PF23452">
    <property type="entry name" value="HPAT"/>
    <property type="match status" value="1"/>
</dbReference>
<feature type="domain" description="Hydroxyproline O-arabinosyltransferase-like" evidence="8">
    <location>
        <begin position="96"/>
        <end position="380"/>
    </location>
</feature>
<reference evidence="9 10" key="1">
    <citation type="journal article" date="2015" name="Genome Biol. Evol.">
        <title>Phylogenomic analyses indicate that early fungi evolved digesting cell walls of algal ancestors of land plants.</title>
        <authorList>
            <person name="Chang Y."/>
            <person name="Wang S."/>
            <person name="Sekimoto S."/>
            <person name="Aerts A.L."/>
            <person name="Choi C."/>
            <person name="Clum A."/>
            <person name="LaButti K.M."/>
            <person name="Lindquist E.A."/>
            <person name="Yee Ngan C."/>
            <person name="Ohm R.A."/>
            <person name="Salamov A.A."/>
            <person name="Grigoriev I.V."/>
            <person name="Spatafora J.W."/>
            <person name="Berbee M.L."/>
        </authorList>
    </citation>
    <scope>NUCLEOTIDE SEQUENCE [LARGE SCALE GENOMIC DNA]</scope>
    <source>
        <strain evidence="9 10">JEL478</strain>
    </source>
</reference>
<evidence type="ECO:0000256" key="5">
    <source>
        <dbReference type="ARBA" id="ARBA00022989"/>
    </source>
</evidence>
<dbReference type="PANTHER" id="PTHR31485">
    <property type="entry name" value="PEPTIDYL SERINE ALPHA-GALACTOSYLTRANSFERASE"/>
    <property type="match status" value="1"/>
</dbReference>